<dbReference type="InterPro" id="IPR010662">
    <property type="entry name" value="RBBP9/YdeN"/>
</dbReference>
<dbReference type="SUPFAM" id="SSF53474">
    <property type="entry name" value="alpha/beta-Hydrolases"/>
    <property type="match status" value="1"/>
</dbReference>
<dbReference type="GO" id="GO:0016787">
    <property type="term" value="F:hydrolase activity"/>
    <property type="evidence" value="ECO:0007669"/>
    <property type="project" value="UniProtKB-KW"/>
</dbReference>
<gene>
    <name evidence="1" type="ORF">ACFSC7_14290</name>
</gene>
<accession>A0ABW4JZM2</accession>
<organism evidence="1 2">
    <name type="scientific">Roseibium aestuarii</name>
    <dbReference type="NCBI Taxonomy" id="2600299"/>
    <lineage>
        <taxon>Bacteria</taxon>
        <taxon>Pseudomonadati</taxon>
        <taxon>Pseudomonadota</taxon>
        <taxon>Alphaproteobacteria</taxon>
        <taxon>Hyphomicrobiales</taxon>
        <taxon>Stappiaceae</taxon>
        <taxon>Roseibium</taxon>
    </lineage>
</organism>
<proteinExistence type="predicted"/>
<evidence type="ECO:0000313" key="2">
    <source>
        <dbReference type="Proteomes" id="UP001597327"/>
    </source>
</evidence>
<keyword evidence="1" id="KW-0378">Hydrolase</keyword>
<comment type="caution">
    <text evidence="1">The sequence shown here is derived from an EMBL/GenBank/DDBJ whole genome shotgun (WGS) entry which is preliminary data.</text>
</comment>
<evidence type="ECO:0000313" key="1">
    <source>
        <dbReference type="EMBL" id="MFD1696694.1"/>
    </source>
</evidence>
<keyword evidence="2" id="KW-1185">Reference proteome</keyword>
<dbReference type="InterPro" id="IPR029058">
    <property type="entry name" value="AB_hydrolase_fold"/>
</dbReference>
<dbReference type="Gene3D" id="3.40.50.1820">
    <property type="entry name" value="alpha/beta hydrolase"/>
    <property type="match status" value="1"/>
</dbReference>
<dbReference type="Proteomes" id="UP001597327">
    <property type="component" value="Unassembled WGS sequence"/>
</dbReference>
<dbReference type="Pfam" id="PF06821">
    <property type="entry name" value="Ser_hydrolase"/>
    <property type="match status" value="1"/>
</dbReference>
<name>A0ABW4JZM2_9HYPH</name>
<dbReference type="EMBL" id="JBHUFA010000004">
    <property type="protein sequence ID" value="MFD1696694.1"/>
    <property type="molecule type" value="Genomic_DNA"/>
</dbReference>
<protein>
    <submittedName>
        <fullName evidence="1">RBBP9/YdeN family alpha/beta hydrolase</fullName>
    </submittedName>
</protein>
<sequence>MKISEADILLVPGYGETAEEHWMRRWQAKMATARVVEQSDWFHPNLKPWQDTLLEAIAGCTRPVVLVGHSLGCNLIAHTSLRWKKGVVKGAYLVAPPDLEREENRPAFDHASFLPLPLHPLGVKSHVVASQSDPYCPYKRAEVFAREWGATIQDAGQAGHINVESGHGPWPEGLMSFALFMKRLGGGY</sequence>
<reference evidence="2" key="1">
    <citation type="journal article" date="2019" name="Int. J. Syst. Evol. Microbiol.">
        <title>The Global Catalogue of Microorganisms (GCM) 10K type strain sequencing project: providing services to taxonomists for standard genome sequencing and annotation.</title>
        <authorList>
            <consortium name="The Broad Institute Genomics Platform"/>
            <consortium name="The Broad Institute Genome Sequencing Center for Infectious Disease"/>
            <person name="Wu L."/>
            <person name="Ma J."/>
        </authorList>
    </citation>
    <scope>NUCLEOTIDE SEQUENCE [LARGE SCALE GENOMIC DNA]</scope>
    <source>
        <strain evidence="2">JCM 3369</strain>
    </source>
</reference>
<dbReference type="RefSeq" id="WP_149892459.1">
    <property type="nucleotide sequence ID" value="NZ_JBHUFA010000004.1"/>
</dbReference>